<dbReference type="CDD" id="cd22157">
    <property type="entry name" value="F-box_AtFBW1-like"/>
    <property type="match status" value="1"/>
</dbReference>
<dbReference type="AlphaFoldDB" id="M8BP94"/>
<reference evidence="1" key="1">
    <citation type="submission" date="2015-06" db="UniProtKB">
        <authorList>
            <consortium name="EnsemblPlants"/>
        </authorList>
    </citation>
    <scope>IDENTIFICATION</scope>
</reference>
<dbReference type="InterPro" id="IPR001810">
    <property type="entry name" value="F-box_dom"/>
</dbReference>
<dbReference type="Pfam" id="PF00646">
    <property type="entry name" value="F-box"/>
    <property type="match status" value="1"/>
</dbReference>
<dbReference type="InterPro" id="IPR036047">
    <property type="entry name" value="F-box-like_dom_sf"/>
</dbReference>
<dbReference type="InterPro" id="IPR000477">
    <property type="entry name" value="RT_dom"/>
</dbReference>
<dbReference type="InterPro" id="IPR043502">
    <property type="entry name" value="DNA/RNA_pol_sf"/>
</dbReference>
<name>M8BP94_AEGTA</name>
<protein>
    <submittedName>
        <fullName evidence="1">Uncharacterized protein</fullName>
    </submittedName>
</protein>
<dbReference type="SMART" id="SM00256">
    <property type="entry name" value="FBOX"/>
    <property type="match status" value="1"/>
</dbReference>
<dbReference type="SUPFAM" id="SSF81383">
    <property type="entry name" value="F-box domain"/>
    <property type="match status" value="1"/>
</dbReference>
<accession>M8BP94</accession>
<dbReference type="Pfam" id="PF24750">
    <property type="entry name" value="b-prop_At3g26010-like"/>
    <property type="match status" value="1"/>
</dbReference>
<dbReference type="NCBIfam" id="TIGR01640">
    <property type="entry name" value="F_box_assoc_1"/>
    <property type="match status" value="1"/>
</dbReference>
<sequence>MAKRSRKKKQQPAENLPDDLLVEVLARVPYRSLCRFKCVSKAWRALCSDPGLRRKRSPQALSGFFCYARGGWKNKLRFLNLSGRGRPLVDPGLPFLRGAWDGSVQTVDCCGGLLLCECWKRSCTTSSDADAEYLVCNPATEEWTVLPALEELLQPRNIIRLGFDPAAPSRFAVFVLVRDDGITRVEIFSSETGRWTSKESEWGDLTSVVDHNGSLSLFFGGTLHLTTHDSSVIMVDAEGNTWRKIRMPLTVADTSDYGYIGQSQGRLYAMHMDYTNGNRQLSVWVLEDYASGQWTLKHTASMSELIGHDEVPYGQVKLSMEKSHACMHVWTCFVRPQSAQKNWALVSWQDRSTGFSETWRNQVDTQVQKGSVGIKMNDDIGHYFQTHKGLRQGDSMSPLLFNIVANMLAVIIGRAKQDGHVEGLVHHLVDGGVSILQYADDTILFMEHDMAKARNMKLILCLFE</sequence>
<proteinExistence type="predicted"/>
<dbReference type="Pfam" id="PF00078">
    <property type="entry name" value="RVT_1"/>
    <property type="match status" value="1"/>
</dbReference>
<dbReference type="EnsemblPlants" id="EMT23759">
    <property type="protein sequence ID" value="EMT23759"/>
    <property type="gene ID" value="F775_17564"/>
</dbReference>
<dbReference type="InterPro" id="IPR056592">
    <property type="entry name" value="Beta-prop_At3g26010-like"/>
</dbReference>
<dbReference type="ExpressionAtlas" id="M8BP94">
    <property type="expression patterns" value="baseline"/>
</dbReference>
<dbReference type="SUPFAM" id="SSF56672">
    <property type="entry name" value="DNA/RNA polymerases"/>
    <property type="match status" value="1"/>
</dbReference>
<dbReference type="InterPro" id="IPR055290">
    <property type="entry name" value="At3g26010-like"/>
</dbReference>
<evidence type="ECO:0000313" key="1">
    <source>
        <dbReference type="EnsemblPlants" id="EMT23759"/>
    </source>
</evidence>
<dbReference type="InterPro" id="IPR015915">
    <property type="entry name" value="Kelch-typ_b-propeller"/>
</dbReference>
<dbReference type="PANTHER" id="PTHR35546">
    <property type="entry name" value="F-BOX PROTEIN INTERACTION DOMAIN PROTEIN-RELATED"/>
    <property type="match status" value="1"/>
</dbReference>
<dbReference type="InterPro" id="IPR017451">
    <property type="entry name" value="F-box-assoc_interact_dom"/>
</dbReference>
<dbReference type="Gene3D" id="1.20.1280.50">
    <property type="match status" value="1"/>
</dbReference>
<dbReference type="PANTHER" id="PTHR35546:SF48">
    <property type="entry name" value="F-BOX DOMAIN-CONTAINING PROTEIN"/>
    <property type="match status" value="1"/>
</dbReference>
<organism evidence="1">
    <name type="scientific">Aegilops tauschii</name>
    <name type="common">Tausch's goatgrass</name>
    <name type="synonym">Aegilops squarrosa</name>
    <dbReference type="NCBI Taxonomy" id="37682"/>
    <lineage>
        <taxon>Eukaryota</taxon>
        <taxon>Viridiplantae</taxon>
        <taxon>Streptophyta</taxon>
        <taxon>Embryophyta</taxon>
        <taxon>Tracheophyta</taxon>
        <taxon>Spermatophyta</taxon>
        <taxon>Magnoliopsida</taxon>
        <taxon>Liliopsida</taxon>
        <taxon>Poales</taxon>
        <taxon>Poaceae</taxon>
        <taxon>BOP clade</taxon>
        <taxon>Pooideae</taxon>
        <taxon>Triticodae</taxon>
        <taxon>Triticeae</taxon>
        <taxon>Triticinae</taxon>
        <taxon>Aegilops</taxon>
    </lineage>
</organism>
<dbReference type="SUPFAM" id="SSF117281">
    <property type="entry name" value="Kelch motif"/>
    <property type="match status" value="1"/>
</dbReference>
<dbReference type="PROSITE" id="PS50181">
    <property type="entry name" value="FBOX"/>
    <property type="match status" value="1"/>
</dbReference>